<keyword evidence="1" id="KW-1185">Reference proteome</keyword>
<dbReference type="AlphaFoldDB" id="A0A914LIM6"/>
<sequence>MGEVFELPTNSSDPPLELIIDQKIFAIKLEMRYINEVRIIARCLCSRDGDLEVFATKYDPEPFAWIHRALLAHYTPKLPSKIRLSTKSSPHSCAKTPDTKPTRRKFCLMMEHCSIIELF</sequence>
<evidence type="ECO:0000313" key="1">
    <source>
        <dbReference type="Proteomes" id="UP000887563"/>
    </source>
</evidence>
<reference evidence="2" key="1">
    <citation type="submission" date="2022-11" db="UniProtKB">
        <authorList>
            <consortium name="WormBaseParasite"/>
        </authorList>
    </citation>
    <scope>IDENTIFICATION</scope>
</reference>
<dbReference type="Proteomes" id="UP000887563">
    <property type="component" value="Unplaced"/>
</dbReference>
<name>A0A914LIM6_MELIC</name>
<accession>A0A914LIM6</accession>
<dbReference type="WBParaSite" id="Minc3s00453g12562">
    <property type="protein sequence ID" value="Minc3s00453g12562"/>
    <property type="gene ID" value="Minc3s00453g12562"/>
</dbReference>
<evidence type="ECO:0000313" key="2">
    <source>
        <dbReference type="WBParaSite" id="Minc3s00453g12562"/>
    </source>
</evidence>
<organism evidence="1 2">
    <name type="scientific">Meloidogyne incognita</name>
    <name type="common">Southern root-knot nematode worm</name>
    <name type="synonym">Oxyuris incognita</name>
    <dbReference type="NCBI Taxonomy" id="6306"/>
    <lineage>
        <taxon>Eukaryota</taxon>
        <taxon>Metazoa</taxon>
        <taxon>Ecdysozoa</taxon>
        <taxon>Nematoda</taxon>
        <taxon>Chromadorea</taxon>
        <taxon>Rhabditida</taxon>
        <taxon>Tylenchina</taxon>
        <taxon>Tylenchomorpha</taxon>
        <taxon>Tylenchoidea</taxon>
        <taxon>Meloidogynidae</taxon>
        <taxon>Meloidogyninae</taxon>
        <taxon>Meloidogyne</taxon>
        <taxon>Meloidogyne incognita group</taxon>
    </lineage>
</organism>
<proteinExistence type="predicted"/>
<protein>
    <submittedName>
        <fullName evidence="2">BTB domain-containing protein</fullName>
    </submittedName>
</protein>